<feature type="transmembrane region" description="Helical" evidence="13">
    <location>
        <begin position="283"/>
        <end position="300"/>
    </location>
</feature>
<gene>
    <name evidence="14" type="ORF">HK099_004335</name>
</gene>
<comment type="pathway">
    <text evidence="2 13">Glycolipid biosynthesis; glycosylphosphatidylinositol-anchor biosynthesis.</text>
</comment>
<dbReference type="GO" id="GO:0051751">
    <property type="term" value="F:alpha-1,4-mannosyltransferase activity"/>
    <property type="evidence" value="ECO:0007669"/>
    <property type="project" value="InterPro"/>
</dbReference>
<evidence type="ECO:0000256" key="6">
    <source>
        <dbReference type="ARBA" id="ARBA00022676"/>
    </source>
</evidence>
<keyword evidence="5 13" id="KW-0337">GPI-anchor biosynthesis</keyword>
<proteinExistence type="inferred from homology"/>
<comment type="similarity">
    <text evidence="3 13">Belongs to the PIGM family.</text>
</comment>
<evidence type="ECO:0000256" key="5">
    <source>
        <dbReference type="ARBA" id="ARBA00022502"/>
    </source>
</evidence>
<comment type="subcellular location">
    <subcellularLocation>
        <location evidence="1 13">Endoplasmic reticulum membrane</location>
        <topology evidence="1 13">Multi-pass membrane protein</topology>
    </subcellularLocation>
</comment>
<keyword evidence="15" id="KW-1185">Reference proteome</keyword>
<comment type="caution">
    <text evidence="14">The sequence shown here is derived from an EMBL/GenBank/DDBJ whole genome shotgun (WGS) entry which is preliminary data.</text>
</comment>
<evidence type="ECO:0000256" key="8">
    <source>
        <dbReference type="ARBA" id="ARBA00022692"/>
    </source>
</evidence>
<dbReference type="EC" id="2.4.1.-" evidence="13"/>
<keyword evidence="10 13" id="KW-1133">Transmembrane helix</keyword>
<evidence type="ECO:0000256" key="7">
    <source>
        <dbReference type="ARBA" id="ARBA00022679"/>
    </source>
</evidence>
<keyword evidence="7 13" id="KW-0808">Transferase</keyword>
<comment type="caution">
    <text evidence="13">Lacks conserved residue(s) required for the propagation of feature annotation.</text>
</comment>
<dbReference type="GO" id="GO:0004376">
    <property type="term" value="F:GPI mannosyltransferase activity"/>
    <property type="evidence" value="ECO:0007669"/>
    <property type="project" value="InterPro"/>
</dbReference>
<dbReference type="GO" id="GO:1990529">
    <property type="term" value="C:glycosylphosphatidylinositol-mannosyltransferase I complex"/>
    <property type="evidence" value="ECO:0007669"/>
    <property type="project" value="TreeGrafter"/>
</dbReference>
<evidence type="ECO:0000256" key="10">
    <source>
        <dbReference type="ARBA" id="ARBA00022989"/>
    </source>
</evidence>
<evidence type="ECO:0000256" key="1">
    <source>
        <dbReference type="ARBA" id="ARBA00004477"/>
    </source>
</evidence>
<accession>A0AAD5U6Z0</accession>
<dbReference type="PANTHER" id="PTHR12886">
    <property type="entry name" value="PIG-M MANNOSYLTRANSFERASE"/>
    <property type="match status" value="1"/>
</dbReference>
<dbReference type="InterPro" id="IPR007704">
    <property type="entry name" value="PIG-M"/>
</dbReference>
<dbReference type="AlphaFoldDB" id="A0AAD5U6Z0"/>
<protein>
    <recommendedName>
        <fullName evidence="4 13">GPI mannosyltransferase 1</fullName>
        <ecNumber evidence="13">2.4.1.-</ecNumber>
    </recommendedName>
    <alternativeName>
        <fullName evidence="13">GPI mannosyltransferase I</fullName>
    </alternativeName>
</protein>
<feature type="transmembrane region" description="Helical" evidence="13">
    <location>
        <begin position="335"/>
        <end position="353"/>
    </location>
</feature>
<keyword evidence="9 13" id="KW-0256">Endoplasmic reticulum</keyword>
<keyword evidence="11 13" id="KW-0472">Membrane</keyword>
<dbReference type="Proteomes" id="UP001211065">
    <property type="component" value="Unassembled WGS sequence"/>
</dbReference>
<evidence type="ECO:0000256" key="2">
    <source>
        <dbReference type="ARBA" id="ARBA00004687"/>
    </source>
</evidence>
<sequence length="457" mass="52026">MMHETLHIPPPAPLTRTISYSEYLSAWEGETLSNETETFVVEPAAPISDRLERLLNVLNQDGQIQINEINDSIGTNLVVERVPSNSRNSIQLNERHPFTIEDDIEIFELIPTDNTSQNTRNFVISNFNSVNIPSSNIDSVQSEVESISNYERCLNNLENSTSFDSLYVSPLSGFSTPVKDIVESLSISYPIASSFRVGFELEVNTLQDKILDVNGNLVDFLSPEFNLDVGPKDYQNMVEDFEKLNYIVNELKKVIPLCHVDYNVFTDAAIYVSKNQSPYKRETYRYTPLLAIILLPNVWLPIFGKLLFVLCDLLTGYIIMEILKIDKPSAINNQLMLTSIIWLLNPFVINISTRGSSESITTSLSLMSILLILKGNLKSGSIIFGLAVHFKIYPIIYSLPILCFLDVHYEKFTSFQKCRWGSEYNIQNLQKITDVKESIKQDKNDKIFFKSLVNENR</sequence>
<feature type="non-terminal residue" evidence="14">
    <location>
        <position position="457"/>
    </location>
</feature>
<evidence type="ECO:0000256" key="12">
    <source>
        <dbReference type="ARBA" id="ARBA00025399"/>
    </source>
</evidence>
<evidence type="ECO:0000256" key="4">
    <source>
        <dbReference type="ARBA" id="ARBA00013797"/>
    </source>
</evidence>
<dbReference type="GO" id="GO:0006506">
    <property type="term" value="P:GPI anchor biosynthetic process"/>
    <property type="evidence" value="ECO:0007669"/>
    <property type="project" value="UniProtKB-KW"/>
</dbReference>
<evidence type="ECO:0000313" key="14">
    <source>
        <dbReference type="EMBL" id="KAJ3226725.1"/>
    </source>
</evidence>
<evidence type="ECO:0000313" key="15">
    <source>
        <dbReference type="Proteomes" id="UP001211065"/>
    </source>
</evidence>
<keyword evidence="6 13" id="KW-0328">Glycosyltransferase</keyword>
<evidence type="ECO:0000256" key="11">
    <source>
        <dbReference type="ARBA" id="ARBA00023136"/>
    </source>
</evidence>
<dbReference type="Pfam" id="PF05007">
    <property type="entry name" value="Mannosyl_trans"/>
    <property type="match status" value="1"/>
</dbReference>
<dbReference type="PANTHER" id="PTHR12886:SF0">
    <property type="entry name" value="GPI MANNOSYLTRANSFERASE 1"/>
    <property type="match status" value="1"/>
</dbReference>
<evidence type="ECO:0000256" key="9">
    <source>
        <dbReference type="ARBA" id="ARBA00022824"/>
    </source>
</evidence>
<comment type="function">
    <text evidence="12 13">Mannosyltransferase involved in glycosylphosphatidylinositol-anchor biosynthesis. Transfers the first alpha-1,4-mannose to GlcN-acyl-PI during GPI precursor assembly. Required for cell wall integrity.</text>
</comment>
<organism evidence="14 15">
    <name type="scientific">Clydaea vesicula</name>
    <dbReference type="NCBI Taxonomy" id="447962"/>
    <lineage>
        <taxon>Eukaryota</taxon>
        <taxon>Fungi</taxon>
        <taxon>Fungi incertae sedis</taxon>
        <taxon>Chytridiomycota</taxon>
        <taxon>Chytridiomycota incertae sedis</taxon>
        <taxon>Chytridiomycetes</taxon>
        <taxon>Lobulomycetales</taxon>
        <taxon>Lobulomycetaceae</taxon>
        <taxon>Clydaea</taxon>
    </lineage>
</organism>
<name>A0AAD5U6Z0_9FUNG</name>
<dbReference type="EMBL" id="JADGJW010000030">
    <property type="protein sequence ID" value="KAJ3226725.1"/>
    <property type="molecule type" value="Genomic_DNA"/>
</dbReference>
<reference evidence="14" key="1">
    <citation type="submission" date="2020-05" db="EMBL/GenBank/DDBJ databases">
        <title>Phylogenomic resolution of chytrid fungi.</title>
        <authorList>
            <person name="Stajich J.E."/>
            <person name="Amses K."/>
            <person name="Simmons R."/>
            <person name="Seto K."/>
            <person name="Myers J."/>
            <person name="Bonds A."/>
            <person name="Quandt C.A."/>
            <person name="Barry K."/>
            <person name="Liu P."/>
            <person name="Grigoriev I."/>
            <person name="Longcore J.E."/>
            <person name="James T.Y."/>
        </authorList>
    </citation>
    <scope>NUCLEOTIDE SEQUENCE</scope>
    <source>
        <strain evidence="14">JEL0476</strain>
    </source>
</reference>
<keyword evidence="8 13" id="KW-0812">Transmembrane</keyword>
<evidence type="ECO:0000256" key="13">
    <source>
        <dbReference type="RuleBase" id="RU365064"/>
    </source>
</evidence>
<dbReference type="GO" id="GO:0005789">
    <property type="term" value="C:endoplasmic reticulum membrane"/>
    <property type="evidence" value="ECO:0007669"/>
    <property type="project" value="UniProtKB-SubCell"/>
</dbReference>
<evidence type="ECO:0000256" key="3">
    <source>
        <dbReference type="ARBA" id="ARBA00011071"/>
    </source>
</evidence>